<protein>
    <submittedName>
        <fullName evidence="2">Uncharacterized protein</fullName>
    </submittedName>
</protein>
<proteinExistence type="predicted"/>
<accession>A0A0S2SGH2</accession>
<sequence length="33" mass="3761">MKISRRTFRILAVVWGLVWAVLVVGAVHFVKHA</sequence>
<reference evidence="3" key="1">
    <citation type="submission" date="2015-10" db="EMBL/GenBank/DDBJ databases">
        <title>Complete Genome Sequence of Aeromonas schubertii strain WL1483.</title>
        <authorList>
            <person name="Liu L."/>
        </authorList>
    </citation>
    <scope>NUCLEOTIDE SEQUENCE [LARGE SCALE GENOMIC DNA]</scope>
    <source>
        <strain evidence="3">WL1483</strain>
    </source>
</reference>
<evidence type="ECO:0000313" key="2">
    <source>
        <dbReference type="EMBL" id="ALP40780.1"/>
    </source>
</evidence>
<organism evidence="2 3">
    <name type="scientific">Aeromonas schubertii</name>
    <dbReference type="NCBI Taxonomy" id="652"/>
    <lineage>
        <taxon>Bacteria</taxon>
        <taxon>Pseudomonadati</taxon>
        <taxon>Pseudomonadota</taxon>
        <taxon>Gammaproteobacteria</taxon>
        <taxon>Aeromonadales</taxon>
        <taxon>Aeromonadaceae</taxon>
        <taxon>Aeromonas</taxon>
    </lineage>
</organism>
<feature type="transmembrane region" description="Helical" evidence="1">
    <location>
        <begin position="12"/>
        <end position="30"/>
    </location>
</feature>
<dbReference type="PATRIC" id="fig|652.5.peg.4241"/>
<keyword evidence="1" id="KW-1133">Transmembrane helix</keyword>
<dbReference type="KEGG" id="asr:WL1483_1361"/>
<dbReference type="EMBL" id="CP013067">
    <property type="protein sequence ID" value="ALP40780.1"/>
    <property type="molecule type" value="Genomic_DNA"/>
</dbReference>
<dbReference type="Proteomes" id="UP000058114">
    <property type="component" value="Chromosome"/>
</dbReference>
<name>A0A0S2SGH2_9GAMM</name>
<keyword evidence="1" id="KW-0812">Transmembrane</keyword>
<dbReference type="AlphaFoldDB" id="A0A0S2SGH2"/>
<keyword evidence="1" id="KW-0472">Membrane</keyword>
<evidence type="ECO:0000256" key="1">
    <source>
        <dbReference type="SAM" id="Phobius"/>
    </source>
</evidence>
<gene>
    <name evidence="2" type="ORF">WL1483_1361</name>
</gene>
<evidence type="ECO:0000313" key="3">
    <source>
        <dbReference type="Proteomes" id="UP000058114"/>
    </source>
</evidence>
<reference evidence="2 3" key="2">
    <citation type="journal article" date="2016" name="Genome Announc.">
        <title>Complete Genome Sequence of the Highly Virulent Aeromonas schubertii Strain WL1483, Isolated from Diseased Snakehead Fish (Channa argus) in China.</title>
        <authorList>
            <person name="Liu L."/>
            <person name="Li N."/>
            <person name="Zhang D."/>
            <person name="Fu X."/>
            <person name="Shi C."/>
            <person name="Lin Q."/>
            <person name="Hao G."/>
        </authorList>
    </citation>
    <scope>NUCLEOTIDE SEQUENCE [LARGE SCALE GENOMIC DNA]</scope>
    <source>
        <strain evidence="2 3">WL1483</strain>
    </source>
</reference>